<gene>
    <name evidence="2" type="ORF">FHS39_002408</name>
</gene>
<dbReference type="AlphaFoldDB" id="A0A7W7LP11"/>
<proteinExistence type="predicted"/>
<comment type="caution">
    <text evidence="2">The sequence shown here is derived from an EMBL/GenBank/DDBJ whole genome shotgun (WGS) entry which is preliminary data.</text>
</comment>
<feature type="region of interest" description="Disordered" evidence="1">
    <location>
        <begin position="38"/>
        <end position="58"/>
    </location>
</feature>
<sequence>MKIPADVDTARLPSLLALRNVHLTGYHAAHMGWVEPGKTVTMIGDPPRGRGRRRAGAG</sequence>
<reference evidence="2 3" key="1">
    <citation type="submission" date="2020-08" db="EMBL/GenBank/DDBJ databases">
        <title>Genomic Encyclopedia of Type Strains, Phase III (KMG-III): the genomes of soil and plant-associated and newly described type strains.</title>
        <authorList>
            <person name="Whitman W."/>
        </authorList>
    </citation>
    <scope>NUCLEOTIDE SEQUENCE [LARGE SCALE GENOMIC DNA]</scope>
    <source>
        <strain evidence="2 3">CECT 3266</strain>
    </source>
</reference>
<name>A0A7W7LP11_9ACTN</name>
<organism evidence="2 3">
    <name type="scientific">Streptomyces olivoverticillatus</name>
    <dbReference type="NCBI Taxonomy" id="66427"/>
    <lineage>
        <taxon>Bacteria</taxon>
        <taxon>Bacillati</taxon>
        <taxon>Actinomycetota</taxon>
        <taxon>Actinomycetes</taxon>
        <taxon>Kitasatosporales</taxon>
        <taxon>Streptomycetaceae</taxon>
        <taxon>Streptomyces</taxon>
    </lineage>
</organism>
<evidence type="ECO:0000256" key="1">
    <source>
        <dbReference type="SAM" id="MobiDB-lite"/>
    </source>
</evidence>
<keyword evidence="3" id="KW-1185">Reference proteome</keyword>
<protein>
    <submittedName>
        <fullName evidence="2">Uncharacterized protein</fullName>
    </submittedName>
</protein>
<evidence type="ECO:0000313" key="3">
    <source>
        <dbReference type="Proteomes" id="UP000556084"/>
    </source>
</evidence>
<feature type="compositionally biased region" description="Basic residues" evidence="1">
    <location>
        <begin position="49"/>
        <end position="58"/>
    </location>
</feature>
<dbReference type="EMBL" id="JACHJH010000003">
    <property type="protein sequence ID" value="MBB4893377.1"/>
    <property type="molecule type" value="Genomic_DNA"/>
</dbReference>
<accession>A0A7W7LP11</accession>
<dbReference type="RefSeq" id="WP_221462685.1">
    <property type="nucleotide sequence ID" value="NZ_JACHJH010000003.1"/>
</dbReference>
<dbReference type="Proteomes" id="UP000556084">
    <property type="component" value="Unassembled WGS sequence"/>
</dbReference>
<evidence type="ECO:0000313" key="2">
    <source>
        <dbReference type="EMBL" id="MBB4893377.1"/>
    </source>
</evidence>